<evidence type="ECO:0000313" key="5">
    <source>
        <dbReference type="EMBL" id="MFD1217688.1"/>
    </source>
</evidence>
<protein>
    <recommendedName>
        <fullName evidence="4">3-deoxy-manno-octulosonate cytidylyltransferase</fullName>
        <ecNumber evidence="4">2.7.7.38</ecNumber>
    </recommendedName>
    <alternativeName>
        <fullName evidence="4">CMP-2-keto-3-deoxyoctulosonic acid synthase</fullName>
        <shortName evidence="4">CKS</shortName>
        <shortName evidence="4">CMP-KDO synthase</shortName>
    </alternativeName>
</protein>
<comment type="similarity">
    <text evidence="4">Belongs to the KdsB family.</text>
</comment>
<dbReference type="EMBL" id="JBHTLR010000019">
    <property type="protein sequence ID" value="MFD1217688.1"/>
    <property type="molecule type" value="Genomic_DNA"/>
</dbReference>
<reference evidence="6" key="1">
    <citation type="journal article" date="2019" name="Int. J. Syst. Evol. Microbiol.">
        <title>The Global Catalogue of Microorganisms (GCM) 10K type strain sequencing project: providing services to taxonomists for standard genome sequencing and annotation.</title>
        <authorList>
            <consortium name="The Broad Institute Genomics Platform"/>
            <consortium name="The Broad Institute Genome Sequencing Center for Infectious Disease"/>
            <person name="Wu L."/>
            <person name="Ma J."/>
        </authorList>
    </citation>
    <scope>NUCLEOTIDE SEQUENCE [LARGE SCALE GENOMIC DNA]</scope>
    <source>
        <strain evidence="6">CCUG 54356</strain>
    </source>
</reference>
<comment type="caution">
    <text evidence="5">The sequence shown here is derived from an EMBL/GenBank/DDBJ whole genome shotgun (WGS) entry which is preliminary data.</text>
</comment>
<evidence type="ECO:0000256" key="1">
    <source>
        <dbReference type="ARBA" id="ARBA00022679"/>
    </source>
</evidence>
<sequence length="262" mass="28637">MSDLQPGVPVSFDVIIPARFGSSRLPGKPLADIGGKTMVQRVYERASESGAERVVVATDDTRVAEAVQAFGGRVCMTAPDHASGTDRLQEVAKQLKLSDDRILVNVQGDEPLIPPAVIDQVARNLAHNRAAGVATLAEPIESLEDFRNPNIVKVVGDKSGLARYFSRAPIPWPRDAFAEDAGHASLPEGLNPRRHIGIYAYRAGLLRLFVSWPMAPLERFESLEQLRFLYNGHEIHVADACAEVPGGVDTTQDLERMRAYFS</sequence>
<dbReference type="NCBIfam" id="NF009905">
    <property type="entry name" value="PRK13368.1"/>
    <property type="match status" value="1"/>
</dbReference>
<dbReference type="NCBIfam" id="NF003950">
    <property type="entry name" value="PRK05450.1-3"/>
    <property type="match status" value="1"/>
</dbReference>
<name>A0ABW3U9S3_9GAMM</name>
<accession>A0ABW3U9S3</accession>
<dbReference type="NCBIfam" id="NF003952">
    <property type="entry name" value="PRK05450.1-5"/>
    <property type="match status" value="1"/>
</dbReference>
<proteinExistence type="inferred from homology"/>
<keyword evidence="1 4" id="KW-0808">Transferase</keyword>
<comment type="function">
    <text evidence="4">Activates KDO (a required 8-carbon sugar) for incorporation into bacterial lipopolysaccharide in Gram-negative bacteria.</text>
</comment>
<comment type="pathway">
    <text evidence="4">Nucleotide-sugar biosynthesis; CMP-3-deoxy-D-manno-octulosonate biosynthesis; CMP-3-deoxy-D-manno-octulosonate from 3-deoxy-D-manno-octulosonate and CTP: step 1/1.</text>
</comment>
<dbReference type="PANTHER" id="PTHR42866:SF2">
    <property type="entry name" value="3-DEOXY-MANNO-OCTULOSONATE CYTIDYLYLTRANSFERASE, MITOCHONDRIAL"/>
    <property type="match status" value="1"/>
</dbReference>
<dbReference type="EC" id="2.7.7.38" evidence="4"/>
<dbReference type="InterPro" id="IPR003329">
    <property type="entry name" value="Cytidylyl_trans"/>
</dbReference>
<keyword evidence="3 4" id="KW-0448">Lipopolysaccharide biosynthesis</keyword>
<comment type="catalytic activity">
    <reaction evidence="4">
        <text>3-deoxy-alpha-D-manno-oct-2-ulosonate + CTP = CMP-3-deoxy-beta-D-manno-octulosonate + diphosphate</text>
        <dbReference type="Rhea" id="RHEA:23448"/>
        <dbReference type="ChEBI" id="CHEBI:33019"/>
        <dbReference type="ChEBI" id="CHEBI:37563"/>
        <dbReference type="ChEBI" id="CHEBI:85986"/>
        <dbReference type="ChEBI" id="CHEBI:85987"/>
        <dbReference type="EC" id="2.7.7.38"/>
    </reaction>
</comment>
<evidence type="ECO:0000256" key="3">
    <source>
        <dbReference type="ARBA" id="ARBA00022985"/>
    </source>
</evidence>
<keyword evidence="2 4" id="KW-0548">Nucleotidyltransferase</keyword>
<organism evidence="5 6">
    <name type="scientific">Microbulbifer celer</name>
    <dbReference type="NCBI Taxonomy" id="435905"/>
    <lineage>
        <taxon>Bacteria</taxon>
        <taxon>Pseudomonadati</taxon>
        <taxon>Pseudomonadota</taxon>
        <taxon>Gammaproteobacteria</taxon>
        <taxon>Cellvibrionales</taxon>
        <taxon>Microbulbiferaceae</taxon>
        <taxon>Microbulbifer</taxon>
    </lineage>
</organism>
<evidence type="ECO:0000256" key="4">
    <source>
        <dbReference type="HAMAP-Rule" id="MF_00057"/>
    </source>
</evidence>
<dbReference type="CDD" id="cd02517">
    <property type="entry name" value="CMP-KDO-Synthetase"/>
    <property type="match status" value="1"/>
</dbReference>
<dbReference type="NCBIfam" id="TIGR00466">
    <property type="entry name" value="kdsB"/>
    <property type="match status" value="1"/>
</dbReference>
<dbReference type="RefSeq" id="WP_230438809.1">
    <property type="nucleotide sequence ID" value="NZ_CP087715.1"/>
</dbReference>
<gene>
    <name evidence="4 5" type="primary">kdsB</name>
    <name evidence="5" type="ORF">ACFQ2X_13840</name>
</gene>
<evidence type="ECO:0000313" key="6">
    <source>
        <dbReference type="Proteomes" id="UP001597264"/>
    </source>
</evidence>
<keyword evidence="6" id="KW-1185">Reference proteome</keyword>
<dbReference type="Proteomes" id="UP001597264">
    <property type="component" value="Unassembled WGS sequence"/>
</dbReference>
<dbReference type="InterPro" id="IPR029044">
    <property type="entry name" value="Nucleotide-diphossugar_trans"/>
</dbReference>
<dbReference type="InterPro" id="IPR004528">
    <property type="entry name" value="KdsB"/>
</dbReference>
<dbReference type="PANTHER" id="PTHR42866">
    <property type="entry name" value="3-DEOXY-MANNO-OCTULOSONATE CYTIDYLYLTRANSFERASE"/>
    <property type="match status" value="1"/>
</dbReference>
<dbReference type="SUPFAM" id="SSF53448">
    <property type="entry name" value="Nucleotide-diphospho-sugar transferases"/>
    <property type="match status" value="1"/>
</dbReference>
<keyword evidence="4" id="KW-0963">Cytoplasm</keyword>
<dbReference type="Gene3D" id="3.90.550.10">
    <property type="entry name" value="Spore Coat Polysaccharide Biosynthesis Protein SpsA, Chain A"/>
    <property type="match status" value="1"/>
</dbReference>
<dbReference type="GO" id="GO:0008690">
    <property type="term" value="F:3-deoxy-manno-octulosonate cytidylyltransferase activity"/>
    <property type="evidence" value="ECO:0007669"/>
    <property type="project" value="UniProtKB-EC"/>
</dbReference>
<comment type="subcellular location">
    <subcellularLocation>
        <location evidence="4">Cytoplasm</location>
    </subcellularLocation>
</comment>
<dbReference type="Pfam" id="PF02348">
    <property type="entry name" value="CTP_transf_3"/>
    <property type="match status" value="1"/>
</dbReference>
<dbReference type="HAMAP" id="MF_00057">
    <property type="entry name" value="KdsB"/>
    <property type="match status" value="1"/>
</dbReference>
<evidence type="ECO:0000256" key="2">
    <source>
        <dbReference type="ARBA" id="ARBA00022695"/>
    </source>
</evidence>